<reference evidence="3 4" key="1">
    <citation type="journal article" date="2022" name="Nat. Genet.">
        <title>Improved pea reference genome and pan-genome highlight genomic features and evolutionary characteristics.</title>
        <authorList>
            <person name="Yang T."/>
            <person name="Liu R."/>
            <person name="Luo Y."/>
            <person name="Hu S."/>
            <person name="Wang D."/>
            <person name="Wang C."/>
            <person name="Pandey M.K."/>
            <person name="Ge S."/>
            <person name="Xu Q."/>
            <person name="Li N."/>
            <person name="Li G."/>
            <person name="Huang Y."/>
            <person name="Saxena R.K."/>
            <person name="Ji Y."/>
            <person name="Li M."/>
            <person name="Yan X."/>
            <person name="He Y."/>
            <person name="Liu Y."/>
            <person name="Wang X."/>
            <person name="Xiang C."/>
            <person name="Varshney R.K."/>
            <person name="Ding H."/>
            <person name="Gao S."/>
            <person name="Zong X."/>
        </authorList>
    </citation>
    <scope>NUCLEOTIDE SEQUENCE [LARGE SCALE GENOMIC DNA]</scope>
    <source>
        <strain evidence="3 4">cv. Zhongwan 6</strain>
    </source>
</reference>
<gene>
    <name evidence="3" type="ORF">KIW84_021062</name>
</gene>
<dbReference type="AlphaFoldDB" id="A0A9D4Y7D1"/>
<sequence>MVLGIFLLALSLIEDGISIPMDIMANRKIWIHSSFGNLTLKDAYSFKSTTSSTKHWFKHIWNVDIPPSNVFIVERLWHNRFPTDDNLMLKGNITAKMVNSSMHEFTITKDFNVDLHPHKASMIIEVFWLCSAIGWLKCNAYVSFSSDWASCGAHNSFGGLCFWFC</sequence>
<evidence type="ECO:0000256" key="1">
    <source>
        <dbReference type="SAM" id="SignalP"/>
    </source>
</evidence>
<feature type="signal peptide" evidence="1">
    <location>
        <begin position="1"/>
        <end position="18"/>
    </location>
</feature>
<keyword evidence="4" id="KW-1185">Reference proteome</keyword>
<evidence type="ECO:0000259" key="2">
    <source>
        <dbReference type="Pfam" id="PF13966"/>
    </source>
</evidence>
<protein>
    <recommendedName>
        <fullName evidence="2">Reverse transcriptase zinc-binding domain-containing protein</fullName>
    </recommendedName>
</protein>
<dbReference type="Proteomes" id="UP001058974">
    <property type="component" value="Chromosome 2"/>
</dbReference>
<dbReference type="InterPro" id="IPR026960">
    <property type="entry name" value="RVT-Znf"/>
</dbReference>
<dbReference type="Gramene" id="Psat02G0106200-T1">
    <property type="protein sequence ID" value="KAI5434054.1"/>
    <property type="gene ID" value="KIW84_021062"/>
</dbReference>
<organism evidence="3 4">
    <name type="scientific">Pisum sativum</name>
    <name type="common">Garden pea</name>
    <name type="synonym">Lathyrus oleraceus</name>
    <dbReference type="NCBI Taxonomy" id="3888"/>
    <lineage>
        <taxon>Eukaryota</taxon>
        <taxon>Viridiplantae</taxon>
        <taxon>Streptophyta</taxon>
        <taxon>Embryophyta</taxon>
        <taxon>Tracheophyta</taxon>
        <taxon>Spermatophyta</taxon>
        <taxon>Magnoliopsida</taxon>
        <taxon>eudicotyledons</taxon>
        <taxon>Gunneridae</taxon>
        <taxon>Pentapetalae</taxon>
        <taxon>rosids</taxon>
        <taxon>fabids</taxon>
        <taxon>Fabales</taxon>
        <taxon>Fabaceae</taxon>
        <taxon>Papilionoideae</taxon>
        <taxon>50 kb inversion clade</taxon>
        <taxon>NPAAA clade</taxon>
        <taxon>Hologalegina</taxon>
        <taxon>IRL clade</taxon>
        <taxon>Fabeae</taxon>
        <taxon>Lathyrus</taxon>
    </lineage>
</organism>
<evidence type="ECO:0000313" key="4">
    <source>
        <dbReference type="Proteomes" id="UP001058974"/>
    </source>
</evidence>
<accession>A0A9D4Y7D1</accession>
<feature type="domain" description="Reverse transcriptase zinc-binding" evidence="2">
    <location>
        <begin position="39"/>
        <end position="89"/>
    </location>
</feature>
<evidence type="ECO:0000313" key="3">
    <source>
        <dbReference type="EMBL" id="KAI5434054.1"/>
    </source>
</evidence>
<dbReference type="Pfam" id="PF13966">
    <property type="entry name" value="zf-RVT"/>
    <property type="match status" value="1"/>
</dbReference>
<comment type="caution">
    <text evidence="3">The sequence shown here is derived from an EMBL/GenBank/DDBJ whole genome shotgun (WGS) entry which is preliminary data.</text>
</comment>
<keyword evidence="1" id="KW-0732">Signal</keyword>
<dbReference type="EMBL" id="JAMSHJ010000002">
    <property type="protein sequence ID" value="KAI5434054.1"/>
    <property type="molecule type" value="Genomic_DNA"/>
</dbReference>
<name>A0A9D4Y7D1_PEA</name>
<proteinExistence type="predicted"/>
<feature type="chain" id="PRO_5038999690" description="Reverse transcriptase zinc-binding domain-containing protein" evidence="1">
    <location>
        <begin position="19"/>
        <end position="165"/>
    </location>
</feature>